<dbReference type="PANTHER" id="PTHR48047:SF45">
    <property type="entry name" value="SCOPOLETIN GLUCOSYLTRANSFERASE-LIKE"/>
    <property type="match status" value="1"/>
</dbReference>
<proteinExistence type="inferred from homology"/>
<keyword evidence="2" id="KW-0328">Glycosyltransferase</keyword>
<accession>A0A7N0TW54</accession>
<evidence type="ECO:0000313" key="4">
    <source>
        <dbReference type="EnsemblPlants" id="Kaladp0047s0030.1.v1.1"/>
    </source>
</evidence>
<keyword evidence="3" id="KW-0808">Transferase</keyword>
<dbReference type="Gramene" id="Kaladp0047s0030.1.v1.1">
    <property type="protein sequence ID" value="Kaladp0047s0030.1.v1.1"/>
    <property type="gene ID" value="Kaladp0047s0030.v1.1"/>
</dbReference>
<protein>
    <submittedName>
        <fullName evidence="4">Uncharacterized protein</fullName>
    </submittedName>
</protein>
<dbReference type="CDD" id="cd03784">
    <property type="entry name" value="GT1_Gtf-like"/>
    <property type="match status" value="1"/>
</dbReference>
<evidence type="ECO:0000256" key="1">
    <source>
        <dbReference type="ARBA" id="ARBA00009995"/>
    </source>
</evidence>
<dbReference type="GO" id="GO:0035251">
    <property type="term" value="F:UDP-glucosyltransferase activity"/>
    <property type="evidence" value="ECO:0007669"/>
    <property type="project" value="TreeGrafter"/>
</dbReference>
<dbReference type="PANTHER" id="PTHR48047">
    <property type="entry name" value="GLYCOSYLTRANSFERASE"/>
    <property type="match status" value="1"/>
</dbReference>
<organism evidence="4 5">
    <name type="scientific">Kalanchoe fedtschenkoi</name>
    <name type="common">Lavender scallops</name>
    <name type="synonym">South American air plant</name>
    <dbReference type="NCBI Taxonomy" id="63787"/>
    <lineage>
        <taxon>Eukaryota</taxon>
        <taxon>Viridiplantae</taxon>
        <taxon>Streptophyta</taxon>
        <taxon>Embryophyta</taxon>
        <taxon>Tracheophyta</taxon>
        <taxon>Spermatophyta</taxon>
        <taxon>Magnoliopsida</taxon>
        <taxon>eudicotyledons</taxon>
        <taxon>Gunneridae</taxon>
        <taxon>Pentapetalae</taxon>
        <taxon>Saxifragales</taxon>
        <taxon>Crassulaceae</taxon>
        <taxon>Kalanchoe</taxon>
    </lineage>
</organism>
<dbReference type="EnsemblPlants" id="Kaladp0047s0030.1.v1.1">
    <property type="protein sequence ID" value="Kaladp0047s0030.1.v1.1"/>
    <property type="gene ID" value="Kaladp0047s0030.v1.1"/>
</dbReference>
<keyword evidence="5" id="KW-1185">Reference proteome</keyword>
<evidence type="ECO:0000313" key="5">
    <source>
        <dbReference type="Proteomes" id="UP000594263"/>
    </source>
</evidence>
<dbReference type="Proteomes" id="UP000594263">
    <property type="component" value="Unplaced"/>
</dbReference>
<dbReference type="Gene3D" id="3.40.50.2000">
    <property type="entry name" value="Glycogen Phosphorylase B"/>
    <property type="match status" value="2"/>
</dbReference>
<name>A0A7N0TW54_KALFE</name>
<dbReference type="AlphaFoldDB" id="A0A7N0TW54"/>
<dbReference type="OMA" id="TIEFPCA"/>
<reference evidence="4" key="1">
    <citation type="submission" date="2021-01" db="UniProtKB">
        <authorList>
            <consortium name="EnsemblPlants"/>
        </authorList>
    </citation>
    <scope>IDENTIFICATION</scope>
</reference>
<dbReference type="InterPro" id="IPR002213">
    <property type="entry name" value="UDP_glucos_trans"/>
</dbReference>
<dbReference type="SUPFAM" id="SSF53756">
    <property type="entry name" value="UDP-Glycosyltransferase/glycogen phosphorylase"/>
    <property type="match status" value="1"/>
</dbReference>
<evidence type="ECO:0000256" key="3">
    <source>
        <dbReference type="ARBA" id="ARBA00022679"/>
    </source>
</evidence>
<dbReference type="Pfam" id="PF00201">
    <property type="entry name" value="UDPGT"/>
    <property type="match status" value="1"/>
</dbReference>
<evidence type="ECO:0000256" key="2">
    <source>
        <dbReference type="ARBA" id="ARBA00022676"/>
    </source>
</evidence>
<comment type="similarity">
    <text evidence="1">Belongs to the UDP-glycosyltransferase family.</text>
</comment>
<sequence length="364" mass="41244">LFLQFFQAANLLRRPLEQLLEEEMPDCLISDYFFPWTLDSARKFGIPRIVFHGTSFFAMCAMEMVRVCKPYKSVSSDSEPFVIPNLPDEIRMTRTQEGKEAADARESTLRSFGMVVNSFKELEPAYADHYRNVLQQRAWHVGPVSLCNRNIQEKRTRGKVAALGDSECLKLLDLKKPDSVIYLCFGSRVTFPDAQLRDIASGLEDSGQNFIWVIRRGDTDSTDYLPEGFEERVKDRGLLIRGWAPQVLILDHPSVGGFGVSAGLPMVTWPLSAEQFFNEKLITGVLKTGVGVGTTKWSRSGEDHMRSDQVEKGVRLLMEGVEAEERRRRARQLGRTAKLAVEKDGSSYEDLENLLADLKSRRNL</sequence>